<dbReference type="InterPro" id="IPR039730">
    <property type="entry name" value="Jlp2/Ccd25"/>
</dbReference>
<proteinExistence type="inferred from homology"/>
<evidence type="ECO:0000256" key="1">
    <source>
        <dbReference type="ARBA" id="ARBA00008998"/>
    </source>
</evidence>
<evidence type="ECO:0000259" key="2">
    <source>
        <dbReference type="Pfam" id="PF05670"/>
    </source>
</evidence>
<sequence length="208" mass="24717">MVFTYLIRGDYLVYVGIDKYENEELIKYALPNDLWFHVDSESSAHVYLRMKDGDTIETLPDEALEDCCQLVKSRSIKGCKLRSVNIVYTPASNLKKTNGMDIGQVGFHQEKLRKLRKVIKDNSIVNRIEKTKQEKTLEEHKKDWFDYQKELKSLRAKEYQERKQKEAVFLLCSLFQEVFRDLSLLKHNEVITSLDLYLIYFLHFVHYH</sequence>
<dbReference type="VEuPathDB" id="AmoebaDB:EHI8A_214760"/>
<dbReference type="PANTHER" id="PTHR13049">
    <property type="entry name" value="DUF814-RELATED"/>
    <property type="match status" value="1"/>
</dbReference>
<dbReference type="InterPro" id="IPR008532">
    <property type="entry name" value="NFACT_RNA-bd"/>
</dbReference>
<comment type="caution">
    <text evidence="3">The sequence shown here is derived from an EMBL/GenBank/DDBJ whole genome shotgun (WGS) entry which is preliminary data.</text>
</comment>
<dbReference type="Pfam" id="PF05670">
    <property type="entry name" value="NFACT-R_1"/>
    <property type="match status" value="1"/>
</dbReference>
<dbReference type="VEuPathDB" id="AmoebaDB:KM1_176130"/>
<dbReference type="AlphaFoldDB" id="A0A175JMB1"/>
<dbReference type="VEuPathDB" id="AmoebaDB:EHI_050620"/>
<evidence type="ECO:0000313" key="3">
    <source>
        <dbReference type="EMBL" id="GAT94533.1"/>
    </source>
</evidence>
<dbReference type="PANTHER" id="PTHR13049:SF2">
    <property type="entry name" value="COILED-COIL DOMAIN-CONTAINING PROTEIN 25"/>
    <property type="match status" value="1"/>
</dbReference>
<dbReference type="EMBL" id="BDEQ01000001">
    <property type="protein sequence ID" value="GAT94533.1"/>
    <property type="molecule type" value="Genomic_DNA"/>
</dbReference>
<protein>
    <submittedName>
        <fullName evidence="3">Coiled-coil domain-containing protein 25 putative</fullName>
    </submittedName>
</protein>
<evidence type="ECO:0000313" key="4">
    <source>
        <dbReference type="Proteomes" id="UP000078387"/>
    </source>
</evidence>
<dbReference type="VEuPathDB" id="AmoebaDB:EHI5A_106830"/>
<organism evidence="3 4">
    <name type="scientific">Entamoeba histolytica</name>
    <dbReference type="NCBI Taxonomy" id="5759"/>
    <lineage>
        <taxon>Eukaryota</taxon>
        <taxon>Amoebozoa</taxon>
        <taxon>Evosea</taxon>
        <taxon>Archamoebae</taxon>
        <taxon>Mastigamoebida</taxon>
        <taxon>Entamoebidae</taxon>
        <taxon>Entamoeba</taxon>
    </lineage>
</organism>
<name>A0A175JMB1_ENTHI</name>
<gene>
    <name evidence="3" type="ORF">CL6EHI_021490</name>
</gene>
<accession>A0A175JMB1</accession>
<dbReference type="VEuPathDB" id="AmoebaDB:EHI7A_184630"/>
<dbReference type="Proteomes" id="UP000078387">
    <property type="component" value="Unassembled WGS sequence"/>
</dbReference>
<reference evidence="3 4" key="1">
    <citation type="submission" date="2016-05" db="EMBL/GenBank/DDBJ databases">
        <title>First whole genome sequencing of Entamoeba histolytica HM1:IMSS-clone-6.</title>
        <authorList>
            <person name="Mukherjee Avik.K."/>
            <person name="Izumyama S."/>
            <person name="Nakada-Tsukui K."/>
            <person name="Nozaki T."/>
        </authorList>
    </citation>
    <scope>NUCLEOTIDE SEQUENCE [LARGE SCALE GENOMIC DNA]</scope>
    <source>
        <strain evidence="3 4">HM1:IMSS clone 6</strain>
    </source>
</reference>
<feature type="domain" description="NFACT RNA-binding" evidence="2">
    <location>
        <begin position="1"/>
        <end position="108"/>
    </location>
</feature>
<comment type="similarity">
    <text evidence="1">Belongs to the CCDC25 family.</text>
</comment>